<proteinExistence type="inferred from homology"/>
<dbReference type="EMBL" id="JBHSEH010000004">
    <property type="protein sequence ID" value="MFC4425065.1"/>
    <property type="molecule type" value="Genomic_DNA"/>
</dbReference>
<keyword evidence="6" id="KW-1185">Reference proteome</keyword>
<dbReference type="Proteomes" id="UP001595998">
    <property type="component" value="Unassembled WGS sequence"/>
</dbReference>
<dbReference type="NCBIfam" id="TIGR01256">
    <property type="entry name" value="modA"/>
    <property type="match status" value="1"/>
</dbReference>
<evidence type="ECO:0000313" key="5">
    <source>
        <dbReference type="EMBL" id="MFC4425065.1"/>
    </source>
</evidence>
<dbReference type="InterPro" id="IPR005950">
    <property type="entry name" value="ModA"/>
</dbReference>
<evidence type="ECO:0000256" key="3">
    <source>
        <dbReference type="ARBA" id="ARBA00022729"/>
    </source>
</evidence>
<dbReference type="CDD" id="cd13538">
    <property type="entry name" value="PBP2_ModA_like_1"/>
    <property type="match status" value="1"/>
</dbReference>
<dbReference type="PIRSF" id="PIRSF004846">
    <property type="entry name" value="ModA"/>
    <property type="match status" value="1"/>
</dbReference>
<keyword evidence="2" id="KW-0479">Metal-binding</keyword>
<evidence type="ECO:0000256" key="1">
    <source>
        <dbReference type="ARBA" id="ARBA00009175"/>
    </source>
</evidence>
<organism evidence="5 6">
    <name type="scientific">Deinococcus navajonensis</name>
    <dbReference type="NCBI Taxonomy" id="309884"/>
    <lineage>
        <taxon>Bacteria</taxon>
        <taxon>Thermotogati</taxon>
        <taxon>Deinococcota</taxon>
        <taxon>Deinococci</taxon>
        <taxon>Deinococcales</taxon>
        <taxon>Deinococcaceae</taxon>
        <taxon>Deinococcus</taxon>
    </lineage>
</organism>
<dbReference type="PANTHER" id="PTHR30632:SF0">
    <property type="entry name" value="SULFATE-BINDING PROTEIN"/>
    <property type="match status" value="1"/>
</dbReference>
<gene>
    <name evidence="5" type="primary">modA</name>
    <name evidence="5" type="ORF">ACFOZ9_02500</name>
</gene>
<keyword evidence="3 4" id="KW-0732">Signal</keyword>
<protein>
    <submittedName>
        <fullName evidence="5">Molybdate ABC transporter substrate-binding protein</fullName>
    </submittedName>
</protein>
<reference evidence="6" key="1">
    <citation type="journal article" date="2019" name="Int. J. Syst. Evol. Microbiol.">
        <title>The Global Catalogue of Microorganisms (GCM) 10K type strain sequencing project: providing services to taxonomists for standard genome sequencing and annotation.</title>
        <authorList>
            <consortium name="The Broad Institute Genomics Platform"/>
            <consortium name="The Broad Institute Genome Sequencing Center for Infectious Disease"/>
            <person name="Wu L."/>
            <person name="Ma J."/>
        </authorList>
    </citation>
    <scope>NUCLEOTIDE SEQUENCE [LARGE SCALE GENOMIC DNA]</scope>
    <source>
        <strain evidence="6">CCUG 56029</strain>
    </source>
</reference>
<dbReference type="Gene3D" id="3.40.190.10">
    <property type="entry name" value="Periplasmic binding protein-like II"/>
    <property type="match status" value="2"/>
</dbReference>
<evidence type="ECO:0000256" key="2">
    <source>
        <dbReference type="ARBA" id="ARBA00022723"/>
    </source>
</evidence>
<evidence type="ECO:0000256" key="4">
    <source>
        <dbReference type="SAM" id="SignalP"/>
    </source>
</evidence>
<dbReference type="SUPFAM" id="SSF53850">
    <property type="entry name" value="Periplasmic binding protein-like II"/>
    <property type="match status" value="1"/>
</dbReference>
<dbReference type="PANTHER" id="PTHR30632">
    <property type="entry name" value="MOLYBDATE-BINDING PERIPLASMIC PROTEIN"/>
    <property type="match status" value="1"/>
</dbReference>
<accession>A0ABV8XI19</accession>
<dbReference type="Pfam" id="PF13531">
    <property type="entry name" value="SBP_bac_11"/>
    <property type="match status" value="1"/>
</dbReference>
<evidence type="ECO:0000313" key="6">
    <source>
        <dbReference type="Proteomes" id="UP001595998"/>
    </source>
</evidence>
<sequence>MLFSRLAQGRARFRLAPAVLTALLGLSGWGHAASLTVFAASSLTDAFTELGQAFDRRSGHHTTFSFAGSQVLRAQLEQGARADVLATANAAQYDPLVRAGLQGPGVPFARNRLTVITPLRSTQVRSLADLTRPGLKLVLAGAEVPAGSATRATLKAIAGAGTYGRDYATRVLANVVSEEPNVRQVALKVALGQADAALVYVSDVTPALKKQVRTVALPGRFNPPVSYPIGVATRSREPEAARAFVAFVRSAEGQRILRRWGFLGVR</sequence>
<dbReference type="RefSeq" id="WP_380036056.1">
    <property type="nucleotide sequence ID" value="NZ_JBHSEH010000004.1"/>
</dbReference>
<dbReference type="InterPro" id="IPR050682">
    <property type="entry name" value="ModA/WtpA"/>
</dbReference>
<comment type="caution">
    <text evidence="5">The sequence shown here is derived from an EMBL/GenBank/DDBJ whole genome shotgun (WGS) entry which is preliminary data.</text>
</comment>
<feature type="signal peptide" evidence="4">
    <location>
        <begin position="1"/>
        <end position="32"/>
    </location>
</feature>
<name>A0ABV8XI19_9DEIO</name>
<comment type="similarity">
    <text evidence="1">Belongs to the bacterial solute-binding protein ModA family.</text>
</comment>
<feature type="chain" id="PRO_5047264201" evidence="4">
    <location>
        <begin position="33"/>
        <end position="266"/>
    </location>
</feature>